<reference evidence="2" key="2">
    <citation type="submission" date="2017-06" db="EMBL/GenBank/DDBJ databases">
        <title>WGS assembly of Brachypodium distachyon.</title>
        <authorList>
            <consortium name="The International Brachypodium Initiative"/>
            <person name="Lucas S."/>
            <person name="Harmon-Smith M."/>
            <person name="Lail K."/>
            <person name="Tice H."/>
            <person name="Grimwood J."/>
            <person name="Bruce D."/>
            <person name="Barry K."/>
            <person name="Shu S."/>
            <person name="Lindquist E."/>
            <person name="Wang M."/>
            <person name="Pitluck S."/>
            <person name="Vogel J.P."/>
            <person name="Garvin D.F."/>
            <person name="Mockler T.C."/>
            <person name="Schmutz J."/>
            <person name="Rokhsar D."/>
            <person name="Bevan M.W."/>
        </authorList>
    </citation>
    <scope>NUCLEOTIDE SEQUENCE</scope>
    <source>
        <strain evidence="2">Bd21</strain>
    </source>
</reference>
<evidence type="ECO:0000313" key="2">
    <source>
        <dbReference type="EMBL" id="KQK19625.1"/>
    </source>
</evidence>
<feature type="transmembrane region" description="Helical" evidence="1">
    <location>
        <begin position="21"/>
        <end position="43"/>
    </location>
</feature>
<evidence type="ECO:0000256" key="1">
    <source>
        <dbReference type="SAM" id="Phobius"/>
    </source>
</evidence>
<dbReference type="OMA" id="KETRINA"/>
<keyword evidence="1" id="KW-0812">Transmembrane</keyword>
<dbReference type="KEGG" id="bdi:104581650"/>
<gene>
    <name evidence="3" type="primary">LOC104581650</name>
    <name evidence="2" type="ORF">BRADI_1g49400v3</name>
</gene>
<dbReference type="Proteomes" id="UP000008810">
    <property type="component" value="Chromosome 1"/>
</dbReference>
<accession>I1H126</accession>
<dbReference type="eggNOG" id="ENOG502R3KR">
    <property type="taxonomic scope" value="Eukaryota"/>
</dbReference>
<dbReference type="RefSeq" id="XP_010228038.1">
    <property type="nucleotide sequence ID" value="XM_010229736.3"/>
</dbReference>
<evidence type="ECO:0008006" key="5">
    <source>
        <dbReference type="Google" id="ProtNLM"/>
    </source>
</evidence>
<dbReference type="FunCoup" id="I1H126">
    <property type="interactions" value="1053"/>
</dbReference>
<evidence type="ECO:0000313" key="4">
    <source>
        <dbReference type="Proteomes" id="UP000008810"/>
    </source>
</evidence>
<reference evidence="2 3" key="1">
    <citation type="journal article" date="2010" name="Nature">
        <title>Genome sequencing and analysis of the model grass Brachypodium distachyon.</title>
        <authorList>
            <consortium name="International Brachypodium Initiative"/>
        </authorList>
    </citation>
    <scope>NUCLEOTIDE SEQUENCE [LARGE SCALE GENOMIC DNA]</scope>
    <source>
        <strain evidence="2 3">Bd21</strain>
    </source>
</reference>
<dbReference type="PANTHER" id="PTHR36480:SF9">
    <property type="entry name" value="OS06G0121700 PROTEIN"/>
    <property type="match status" value="1"/>
</dbReference>
<dbReference type="GeneID" id="104581650"/>
<keyword evidence="1" id="KW-0472">Membrane</keyword>
<dbReference type="AlphaFoldDB" id="I1H126"/>
<dbReference type="EnsemblPlants" id="KQK19625">
    <property type="protein sequence ID" value="KQK19625"/>
    <property type="gene ID" value="BRADI_1g49400v3"/>
</dbReference>
<keyword evidence="1" id="KW-1133">Transmembrane helix</keyword>
<keyword evidence="4" id="KW-1185">Reference proteome</keyword>
<protein>
    <recommendedName>
        <fullName evidence="5">Late embryogenesis abundant protein LEA-2 subgroup domain-containing protein</fullName>
    </recommendedName>
</protein>
<dbReference type="HOGENOM" id="CLU_097698_2_0_1"/>
<dbReference type="PANTHER" id="PTHR36480">
    <property type="entry name" value="OS06G0118900 PROTEIN-RELATED"/>
    <property type="match status" value="1"/>
</dbReference>
<dbReference type="Gramene" id="KQK19625">
    <property type="protein sequence ID" value="KQK19625"/>
    <property type="gene ID" value="BRADI_1g49400v3"/>
</dbReference>
<organism evidence="3">
    <name type="scientific">Brachypodium distachyon</name>
    <name type="common">Purple false brome</name>
    <name type="synonym">Trachynia distachya</name>
    <dbReference type="NCBI Taxonomy" id="15368"/>
    <lineage>
        <taxon>Eukaryota</taxon>
        <taxon>Viridiplantae</taxon>
        <taxon>Streptophyta</taxon>
        <taxon>Embryophyta</taxon>
        <taxon>Tracheophyta</taxon>
        <taxon>Spermatophyta</taxon>
        <taxon>Magnoliopsida</taxon>
        <taxon>Liliopsida</taxon>
        <taxon>Poales</taxon>
        <taxon>Poaceae</taxon>
        <taxon>BOP clade</taxon>
        <taxon>Pooideae</taxon>
        <taxon>Stipodae</taxon>
        <taxon>Brachypodieae</taxon>
        <taxon>Brachypodium</taxon>
    </lineage>
</organism>
<feature type="transmembrane region" description="Helical" evidence="1">
    <location>
        <begin position="49"/>
        <end position="72"/>
    </location>
</feature>
<sequence length="214" mass="21701">MAACNGGSGQFTASAWGPKQYILAAVATTLAVSAVAIATSVVLSPARVVFSVTVAGASAAVPVPSGGVLLNFTLDAANPSRRAGVEYDSLTASLRLHSASHRAAGWAQTEVRQPMPLLQPPACSRSFPASAFFERSFVALNFGGGRGPAGGPRPAAEAVVVRAPPMSVLVAAQVRFKVGLAYSRPYDIEVICQPVDFFAAAAAAAVATTVACVA</sequence>
<reference evidence="3" key="3">
    <citation type="submission" date="2018-08" db="UniProtKB">
        <authorList>
            <consortium name="EnsemblPlants"/>
        </authorList>
    </citation>
    <scope>IDENTIFICATION</scope>
    <source>
        <strain evidence="3">cv. Bd21</strain>
    </source>
</reference>
<proteinExistence type="predicted"/>
<name>I1H126_BRADI</name>
<evidence type="ECO:0000313" key="3">
    <source>
        <dbReference type="EnsemblPlants" id="KQK19625"/>
    </source>
</evidence>
<dbReference type="EMBL" id="CM000880">
    <property type="protein sequence ID" value="KQK19625.1"/>
    <property type="molecule type" value="Genomic_DNA"/>
</dbReference>
<dbReference type="OrthoDB" id="677015at2759"/>